<dbReference type="PANTHER" id="PTHR18866:SF33">
    <property type="entry name" value="METHYLCROTONOYL-COA CARBOXYLASE SUBUNIT ALPHA, MITOCHONDRIAL-RELATED"/>
    <property type="match status" value="1"/>
</dbReference>
<dbReference type="PROSITE" id="PS50975">
    <property type="entry name" value="ATP_GRASP"/>
    <property type="match status" value="1"/>
</dbReference>
<organism evidence="9 10">
    <name type="scientific">Aeromicrobium halocynthiae</name>
    <dbReference type="NCBI Taxonomy" id="560557"/>
    <lineage>
        <taxon>Bacteria</taxon>
        <taxon>Bacillati</taxon>
        <taxon>Actinomycetota</taxon>
        <taxon>Actinomycetes</taxon>
        <taxon>Propionibacteriales</taxon>
        <taxon>Nocardioidaceae</taxon>
        <taxon>Aeromicrobium</taxon>
    </lineage>
</organism>
<keyword evidence="2" id="KW-0436">Ligase</keyword>
<dbReference type="SUPFAM" id="SSF51246">
    <property type="entry name" value="Rudiment single hybrid motif"/>
    <property type="match status" value="1"/>
</dbReference>
<feature type="domain" description="ATP-grasp" evidence="7">
    <location>
        <begin position="118"/>
        <end position="314"/>
    </location>
</feature>
<dbReference type="Pfam" id="PF02785">
    <property type="entry name" value="Biotin_carb_C"/>
    <property type="match status" value="1"/>
</dbReference>
<dbReference type="SUPFAM" id="SSF56059">
    <property type="entry name" value="Glutathione synthetase ATP-binding domain-like"/>
    <property type="match status" value="1"/>
</dbReference>
<dbReference type="Pfam" id="PF00289">
    <property type="entry name" value="Biotin_carb_N"/>
    <property type="match status" value="1"/>
</dbReference>
<keyword evidence="4 6" id="KW-0067">ATP-binding</keyword>
<feature type="domain" description="Biotin carboxylation" evidence="8">
    <location>
        <begin position="1"/>
        <end position="442"/>
    </location>
</feature>
<dbReference type="InterPro" id="IPR050856">
    <property type="entry name" value="Biotin_carboxylase_complex"/>
</dbReference>
<protein>
    <recommendedName>
        <fullName evidence="1">biotin carboxylase</fullName>
        <ecNumber evidence="1">6.3.4.14</ecNumber>
    </recommendedName>
</protein>
<evidence type="ECO:0000256" key="2">
    <source>
        <dbReference type="ARBA" id="ARBA00022598"/>
    </source>
</evidence>
<dbReference type="SMART" id="SM00878">
    <property type="entry name" value="Biotin_carb_C"/>
    <property type="match status" value="1"/>
</dbReference>
<dbReference type="PROSITE" id="PS00867">
    <property type="entry name" value="CPSASE_2"/>
    <property type="match status" value="1"/>
</dbReference>
<evidence type="ECO:0000259" key="7">
    <source>
        <dbReference type="PROSITE" id="PS50975"/>
    </source>
</evidence>
<sequence>MSTLFVANRGEIAARIIRSAREAGFRCAVARPDVDEGLPYVDDADVVIDLESPRSFSDPAVMVDAAVAAGADLLHPGYGFLSESADFARAVQQAGIVFVGPGPDIIETMGDKANARARAVASGLAVPAGSLGPISSVREARLVAAEAGFPLMVKAVAGGGGIGMAVAADESSLEEVVTAVMGRAASVFGDDRVIVEQYLSASKHVEVQVMGLPDGRVIALAERDCSVQRRHQKVVEESPSPAVDRTQRARLRSLACQLAEGVGYQNAGTVEFILDSSSGEAYFLEMNTRLQVEHPVTEAVHGVDLVRWQLEIAQGSSRVPDGLLLEPRGHAVELRLYAEDSERFLPRPGKISRWTLPSGKDLRVDSGYADGAVVTPFFDPLLAKIIALGGTRDEAIDSAVAAVRETRVDGPGNNLVFLDRVLRTPEFREGTYDTNVVTVMAARRHDDDRAPAE</sequence>
<dbReference type="InterPro" id="IPR005479">
    <property type="entry name" value="CPAse_ATP-bd"/>
</dbReference>
<dbReference type="InterPro" id="IPR005481">
    <property type="entry name" value="BC-like_N"/>
</dbReference>
<evidence type="ECO:0000313" key="10">
    <source>
        <dbReference type="Proteomes" id="UP001501480"/>
    </source>
</evidence>
<keyword evidence="10" id="KW-1185">Reference proteome</keyword>
<evidence type="ECO:0000313" key="9">
    <source>
        <dbReference type="EMBL" id="GAA2074680.1"/>
    </source>
</evidence>
<proteinExistence type="predicted"/>
<evidence type="ECO:0000256" key="4">
    <source>
        <dbReference type="ARBA" id="ARBA00022840"/>
    </source>
</evidence>
<accession>A0ABN2VVX2</accession>
<evidence type="ECO:0000256" key="6">
    <source>
        <dbReference type="PROSITE-ProRule" id="PRU00409"/>
    </source>
</evidence>
<keyword evidence="5" id="KW-0092">Biotin</keyword>
<dbReference type="InterPro" id="IPR011761">
    <property type="entry name" value="ATP-grasp"/>
</dbReference>
<name>A0ABN2VVX2_9ACTN</name>
<evidence type="ECO:0000256" key="1">
    <source>
        <dbReference type="ARBA" id="ARBA00013263"/>
    </source>
</evidence>
<dbReference type="PANTHER" id="PTHR18866">
    <property type="entry name" value="CARBOXYLASE:PYRUVATE/ACETYL-COA/PROPIONYL-COA CARBOXYLASE"/>
    <property type="match status" value="1"/>
</dbReference>
<dbReference type="InterPro" id="IPR011764">
    <property type="entry name" value="Biotin_carboxylation_dom"/>
</dbReference>
<evidence type="ECO:0000259" key="8">
    <source>
        <dbReference type="PROSITE" id="PS50979"/>
    </source>
</evidence>
<keyword evidence="3 6" id="KW-0547">Nucleotide-binding</keyword>
<dbReference type="InterPro" id="IPR011054">
    <property type="entry name" value="Rudment_hybrid_motif"/>
</dbReference>
<evidence type="ECO:0000256" key="5">
    <source>
        <dbReference type="ARBA" id="ARBA00023267"/>
    </source>
</evidence>
<dbReference type="EC" id="6.3.4.14" evidence="1"/>
<dbReference type="Proteomes" id="UP001501480">
    <property type="component" value="Unassembled WGS sequence"/>
</dbReference>
<comment type="caution">
    <text evidence="9">The sequence shown here is derived from an EMBL/GenBank/DDBJ whole genome shotgun (WGS) entry which is preliminary data.</text>
</comment>
<dbReference type="SUPFAM" id="SSF52440">
    <property type="entry name" value="PreATP-grasp domain"/>
    <property type="match status" value="1"/>
</dbReference>
<evidence type="ECO:0000256" key="3">
    <source>
        <dbReference type="ARBA" id="ARBA00022741"/>
    </source>
</evidence>
<dbReference type="Pfam" id="PF02786">
    <property type="entry name" value="CPSase_L_D2"/>
    <property type="match status" value="1"/>
</dbReference>
<dbReference type="InterPro" id="IPR016185">
    <property type="entry name" value="PreATP-grasp_dom_sf"/>
</dbReference>
<dbReference type="PROSITE" id="PS50979">
    <property type="entry name" value="BC"/>
    <property type="match status" value="1"/>
</dbReference>
<gene>
    <name evidence="9" type="ORF">GCM10009821_11960</name>
</gene>
<dbReference type="Gene3D" id="3.30.470.20">
    <property type="entry name" value="ATP-grasp fold, B domain"/>
    <property type="match status" value="1"/>
</dbReference>
<dbReference type="InterPro" id="IPR005482">
    <property type="entry name" value="Biotin_COase_C"/>
</dbReference>
<reference evidence="9 10" key="1">
    <citation type="journal article" date="2019" name="Int. J. Syst. Evol. Microbiol.">
        <title>The Global Catalogue of Microorganisms (GCM) 10K type strain sequencing project: providing services to taxonomists for standard genome sequencing and annotation.</title>
        <authorList>
            <consortium name="The Broad Institute Genomics Platform"/>
            <consortium name="The Broad Institute Genome Sequencing Center for Infectious Disease"/>
            <person name="Wu L."/>
            <person name="Ma J."/>
        </authorList>
    </citation>
    <scope>NUCLEOTIDE SEQUENCE [LARGE SCALE GENOMIC DNA]</scope>
    <source>
        <strain evidence="9 10">JCM 15749</strain>
    </source>
</reference>
<dbReference type="EMBL" id="BAAAPY010000003">
    <property type="protein sequence ID" value="GAA2074680.1"/>
    <property type="molecule type" value="Genomic_DNA"/>
</dbReference>
<dbReference type="RefSeq" id="WP_344325861.1">
    <property type="nucleotide sequence ID" value="NZ_BAAAPY010000003.1"/>
</dbReference>